<keyword evidence="1" id="KW-0175">Coiled coil</keyword>
<dbReference type="OrthoDB" id="4160982at2759"/>
<dbReference type="Proteomes" id="UP000019478">
    <property type="component" value="Unassembled WGS sequence"/>
</dbReference>
<organism evidence="2 3">
    <name type="scientific">Capronia epimyces CBS 606.96</name>
    <dbReference type="NCBI Taxonomy" id="1182542"/>
    <lineage>
        <taxon>Eukaryota</taxon>
        <taxon>Fungi</taxon>
        <taxon>Dikarya</taxon>
        <taxon>Ascomycota</taxon>
        <taxon>Pezizomycotina</taxon>
        <taxon>Eurotiomycetes</taxon>
        <taxon>Chaetothyriomycetidae</taxon>
        <taxon>Chaetothyriales</taxon>
        <taxon>Herpotrichiellaceae</taxon>
        <taxon>Capronia</taxon>
    </lineage>
</organism>
<dbReference type="HOGENOM" id="CLU_137475_0_0_1"/>
<proteinExistence type="predicted"/>
<dbReference type="GeneID" id="19174119"/>
<evidence type="ECO:0000256" key="1">
    <source>
        <dbReference type="SAM" id="Coils"/>
    </source>
</evidence>
<name>W9Y5T5_9EURO</name>
<dbReference type="EMBL" id="AMGY01000010">
    <property type="protein sequence ID" value="EXJ77809.1"/>
    <property type="molecule type" value="Genomic_DNA"/>
</dbReference>
<keyword evidence="3" id="KW-1185">Reference proteome</keyword>
<gene>
    <name evidence="2" type="ORF">A1O3_10038</name>
</gene>
<dbReference type="AlphaFoldDB" id="W9Y5T5"/>
<evidence type="ECO:0000313" key="3">
    <source>
        <dbReference type="Proteomes" id="UP000019478"/>
    </source>
</evidence>
<protein>
    <recommendedName>
        <fullName evidence="4">Zn(2)-C6 fungal-type domain-containing protein</fullName>
    </recommendedName>
</protein>
<evidence type="ECO:0008006" key="4">
    <source>
        <dbReference type="Google" id="ProtNLM"/>
    </source>
</evidence>
<feature type="coiled-coil region" evidence="1">
    <location>
        <begin position="80"/>
        <end position="107"/>
    </location>
</feature>
<evidence type="ECO:0000313" key="2">
    <source>
        <dbReference type="EMBL" id="EXJ77809.1"/>
    </source>
</evidence>
<sequence>MPRAGLKSKRSSTDRRLDLAAAIKLSSFPVMVAYSNCARSGDVCYFSKERSTKCSYCLRKNIDCDGSFSLEEFRRVVDEKKSLQEKSRRKRKEIARLRRALADVEAEDSSVQESLAHLDEVSSRMIRRELQALGVLEEKPPEDEGAFADLNFPWSEVPFSESVD</sequence>
<reference evidence="2 3" key="1">
    <citation type="submission" date="2013-03" db="EMBL/GenBank/DDBJ databases">
        <title>The Genome Sequence of Capronia epimyces CBS 606.96.</title>
        <authorList>
            <consortium name="The Broad Institute Genomics Platform"/>
            <person name="Cuomo C."/>
            <person name="de Hoog S."/>
            <person name="Gorbushina A."/>
            <person name="Walker B."/>
            <person name="Young S.K."/>
            <person name="Zeng Q."/>
            <person name="Gargeya S."/>
            <person name="Fitzgerald M."/>
            <person name="Haas B."/>
            <person name="Abouelleil A."/>
            <person name="Allen A.W."/>
            <person name="Alvarado L."/>
            <person name="Arachchi H.M."/>
            <person name="Berlin A.M."/>
            <person name="Chapman S.B."/>
            <person name="Gainer-Dewar J."/>
            <person name="Goldberg J."/>
            <person name="Griggs A."/>
            <person name="Gujja S."/>
            <person name="Hansen M."/>
            <person name="Howarth C."/>
            <person name="Imamovic A."/>
            <person name="Ireland A."/>
            <person name="Larimer J."/>
            <person name="McCowan C."/>
            <person name="Murphy C."/>
            <person name="Pearson M."/>
            <person name="Poon T.W."/>
            <person name="Priest M."/>
            <person name="Roberts A."/>
            <person name="Saif S."/>
            <person name="Shea T."/>
            <person name="Sisk P."/>
            <person name="Sykes S."/>
            <person name="Wortman J."/>
            <person name="Nusbaum C."/>
            <person name="Birren B."/>
        </authorList>
    </citation>
    <scope>NUCLEOTIDE SEQUENCE [LARGE SCALE GENOMIC DNA]</scope>
    <source>
        <strain evidence="2 3">CBS 606.96</strain>
    </source>
</reference>
<comment type="caution">
    <text evidence="2">The sequence shown here is derived from an EMBL/GenBank/DDBJ whole genome shotgun (WGS) entry which is preliminary data.</text>
</comment>
<accession>W9Y5T5</accession>
<dbReference type="RefSeq" id="XP_007738319.1">
    <property type="nucleotide sequence ID" value="XM_007740129.1"/>
</dbReference>